<dbReference type="Ensembl" id="ENSCWAT00000008129.1">
    <property type="protein sequence ID" value="ENSCWAP00000007462.1"/>
    <property type="gene ID" value="ENSCWAG00000005804.1"/>
</dbReference>
<keyword evidence="5" id="KW-1185">Reference proteome</keyword>
<dbReference type="SMART" id="SM01379">
    <property type="entry name" value="GAGE"/>
    <property type="match status" value="1"/>
</dbReference>
<feature type="region of interest" description="Disordered" evidence="2">
    <location>
        <begin position="1"/>
        <end position="109"/>
    </location>
</feature>
<proteinExistence type="inferred from homology"/>
<comment type="similarity">
    <text evidence="1">Belongs to the GAGE family.</text>
</comment>
<sequence length="109" mass="11472">MSEQVNSASGPADEDSSQLVEPVVDQQPSEEQPQEEEPPTEYQDISPGKAGEDEEALEVQGPGPEADPEEVAQTKTGGKGGDGPDVKEEITSNLEPMKMPEAGEGQPLV</sequence>
<feature type="domain" description="GAGE" evidence="3">
    <location>
        <begin position="1"/>
        <end position="109"/>
    </location>
</feature>
<dbReference type="Pfam" id="PF05831">
    <property type="entry name" value="GAGE"/>
    <property type="match status" value="1"/>
</dbReference>
<evidence type="ECO:0000313" key="4">
    <source>
        <dbReference type="Ensembl" id="ENSCWAP00000007462.1"/>
    </source>
</evidence>
<name>A0A8C3W0Z8_9CETA</name>
<reference evidence="4" key="2">
    <citation type="submission" date="2025-09" db="UniProtKB">
        <authorList>
            <consortium name="Ensembl"/>
        </authorList>
    </citation>
    <scope>IDENTIFICATION</scope>
</reference>
<reference evidence="4" key="1">
    <citation type="submission" date="2025-08" db="UniProtKB">
        <authorList>
            <consortium name="Ensembl"/>
        </authorList>
    </citation>
    <scope>IDENTIFICATION</scope>
</reference>
<dbReference type="Proteomes" id="UP000694540">
    <property type="component" value="Unplaced"/>
</dbReference>
<organism evidence="4 5">
    <name type="scientific">Catagonus wagneri</name>
    <name type="common">Chacoan peccary</name>
    <dbReference type="NCBI Taxonomy" id="51154"/>
    <lineage>
        <taxon>Eukaryota</taxon>
        <taxon>Metazoa</taxon>
        <taxon>Chordata</taxon>
        <taxon>Craniata</taxon>
        <taxon>Vertebrata</taxon>
        <taxon>Euteleostomi</taxon>
        <taxon>Mammalia</taxon>
        <taxon>Eutheria</taxon>
        <taxon>Laurasiatheria</taxon>
        <taxon>Artiodactyla</taxon>
        <taxon>Suina</taxon>
        <taxon>Tayassuidae</taxon>
        <taxon>Catagonus</taxon>
    </lineage>
</organism>
<dbReference type="PANTHER" id="PTHR14047">
    <property type="entry name" value="P ANTIGEN FAMILY MEMBER 5-RELATED"/>
    <property type="match status" value="1"/>
</dbReference>
<protein>
    <recommendedName>
        <fullName evidence="3">GAGE domain-containing protein</fullName>
    </recommendedName>
</protein>
<evidence type="ECO:0000259" key="3">
    <source>
        <dbReference type="SMART" id="SM01379"/>
    </source>
</evidence>
<dbReference type="InterPro" id="IPR031320">
    <property type="entry name" value="GAGE"/>
</dbReference>
<dbReference type="GeneTree" id="ENSGT00940000153097"/>
<evidence type="ECO:0000256" key="2">
    <source>
        <dbReference type="SAM" id="MobiDB-lite"/>
    </source>
</evidence>
<dbReference type="AlphaFoldDB" id="A0A8C3W0Z8"/>
<dbReference type="InterPro" id="IPR008625">
    <property type="entry name" value="GAGE_fam"/>
</dbReference>
<evidence type="ECO:0000313" key="5">
    <source>
        <dbReference type="Proteomes" id="UP000694540"/>
    </source>
</evidence>
<dbReference type="PANTHER" id="PTHR14047:SF33">
    <property type="entry name" value="X ANTIGEN FAMILY MEMBER 5"/>
    <property type="match status" value="1"/>
</dbReference>
<evidence type="ECO:0000256" key="1">
    <source>
        <dbReference type="ARBA" id="ARBA00007043"/>
    </source>
</evidence>
<accession>A0A8C3W0Z8</accession>
<feature type="compositionally biased region" description="Low complexity" evidence="2">
    <location>
        <begin position="20"/>
        <end position="31"/>
    </location>
</feature>